<feature type="region of interest" description="Disordered" evidence="1">
    <location>
        <begin position="1"/>
        <end position="68"/>
    </location>
</feature>
<name>A0A0D9Y2V8_9ORYZ</name>
<accession>A0A0D9Y2V8</accession>
<sequence length="68" mass="6879">MSSSSSASPSSPSATPPLPSPFSDDGGASAVQDHRLPPLAAVDDRVTLPDDLKSPTLARSDGMSSILE</sequence>
<dbReference type="Proteomes" id="UP000026961">
    <property type="component" value="Chromosome 1"/>
</dbReference>
<organism evidence="2">
    <name type="scientific">Oryza glumipatula</name>
    <dbReference type="NCBI Taxonomy" id="40148"/>
    <lineage>
        <taxon>Eukaryota</taxon>
        <taxon>Viridiplantae</taxon>
        <taxon>Streptophyta</taxon>
        <taxon>Embryophyta</taxon>
        <taxon>Tracheophyta</taxon>
        <taxon>Spermatophyta</taxon>
        <taxon>Magnoliopsida</taxon>
        <taxon>Liliopsida</taxon>
        <taxon>Poales</taxon>
        <taxon>Poaceae</taxon>
        <taxon>BOP clade</taxon>
        <taxon>Oryzoideae</taxon>
        <taxon>Oryzeae</taxon>
        <taxon>Oryzinae</taxon>
        <taxon>Oryza</taxon>
    </lineage>
</organism>
<reference evidence="2" key="3">
    <citation type="submission" date="2018-05" db="EMBL/GenBank/DDBJ databases">
        <title>OgluRS3 (Oryza glumaepatula Reference Sequence Version 3).</title>
        <authorList>
            <person name="Zhang J."/>
            <person name="Kudrna D."/>
            <person name="Lee S."/>
            <person name="Talag J."/>
            <person name="Welchert J."/>
            <person name="Wing R.A."/>
        </authorList>
    </citation>
    <scope>NUCLEOTIDE SEQUENCE [LARGE SCALE GENOMIC DNA]</scope>
</reference>
<feature type="compositionally biased region" description="Low complexity" evidence="1">
    <location>
        <begin position="1"/>
        <end position="13"/>
    </location>
</feature>
<dbReference type="EnsemblPlants" id="OGLUM01G02410.1">
    <property type="protein sequence ID" value="OGLUM01G02410.1"/>
    <property type="gene ID" value="OGLUM01G02410"/>
</dbReference>
<evidence type="ECO:0000313" key="3">
    <source>
        <dbReference type="Proteomes" id="UP000026961"/>
    </source>
</evidence>
<evidence type="ECO:0000313" key="2">
    <source>
        <dbReference type="EnsemblPlants" id="OGLUM01G02410.1"/>
    </source>
</evidence>
<reference evidence="2" key="1">
    <citation type="submission" date="2013-08" db="EMBL/GenBank/DDBJ databases">
        <title>Oryza genome evolution.</title>
        <authorList>
            <person name="Wing R.A."/>
            <person name="Panaud O."/>
            <person name="Oliveira A.C."/>
        </authorList>
    </citation>
    <scope>NUCLEOTIDE SEQUENCE</scope>
</reference>
<dbReference type="Gramene" id="OGLUM01G02410.1">
    <property type="protein sequence ID" value="OGLUM01G02410.1"/>
    <property type="gene ID" value="OGLUM01G02410"/>
</dbReference>
<dbReference type="AlphaFoldDB" id="A0A0D9Y2V8"/>
<reference evidence="2" key="2">
    <citation type="submission" date="2015-04" db="UniProtKB">
        <authorList>
            <consortium name="EnsemblPlants"/>
        </authorList>
    </citation>
    <scope>IDENTIFICATION</scope>
</reference>
<dbReference type="HOGENOM" id="CLU_2798037_0_0_1"/>
<keyword evidence="3" id="KW-1185">Reference proteome</keyword>
<evidence type="ECO:0000256" key="1">
    <source>
        <dbReference type="SAM" id="MobiDB-lite"/>
    </source>
</evidence>
<protein>
    <submittedName>
        <fullName evidence="2">Uncharacterized protein</fullName>
    </submittedName>
</protein>
<proteinExistence type="predicted"/>
<feature type="compositionally biased region" description="Basic and acidic residues" evidence="1">
    <location>
        <begin position="32"/>
        <end position="53"/>
    </location>
</feature>